<dbReference type="Proteomes" id="UP000178106">
    <property type="component" value="Unassembled WGS sequence"/>
</dbReference>
<accession>A0A1G2DRX2</accession>
<comment type="caution">
    <text evidence="1">The sequence shown here is derived from an EMBL/GenBank/DDBJ whole genome shotgun (WGS) entry which is preliminary data.</text>
</comment>
<protein>
    <submittedName>
        <fullName evidence="1">Uncharacterized protein</fullName>
    </submittedName>
</protein>
<evidence type="ECO:0000313" key="2">
    <source>
        <dbReference type="Proteomes" id="UP000178106"/>
    </source>
</evidence>
<gene>
    <name evidence="1" type="ORF">A2494_03830</name>
</gene>
<dbReference type="EMBL" id="MHLU01000179">
    <property type="protein sequence ID" value="OGZ16263.1"/>
    <property type="molecule type" value="Genomic_DNA"/>
</dbReference>
<organism evidence="1 2">
    <name type="scientific">Candidatus Lloydbacteria bacterium RIFOXYC12_FULL_46_25</name>
    <dbReference type="NCBI Taxonomy" id="1798670"/>
    <lineage>
        <taxon>Bacteria</taxon>
        <taxon>Candidatus Lloydiibacteriota</taxon>
    </lineage>
</organism>
<name>A0A1G2DRX2_9BACT</name>
<dbReference type="AlphaFoldDB" id="A0A1G2DRX2"/>
<proteinExistence type="predicted"/>
<reference evidence="1 2" key="1">
    <citation type="journal article" date="2016" name="Nat. Commun.">
        <title>Thousands of microbial genomes shed light on interconnected biogeochemical processes in an aquifer system.</title>
        <authorList>
            <person name="Anantharaman K."/>
            <person name="Brown C.T."/>
            <person name="Hug L.A."/>
            <person name="Sharon I."/>
            <person name="Castelle C.J."/>
            <person name="Probst A.J."/>
            <person name="Thomas B.C."/>
            <person name="Singh A."/>
            <person name="Wilkins M.J."/>
            <person name="Karaoz U."/>
            <person name="Brodie E.L."/>
            <person name="Williams K.H."/>
            <person name="Hubbard S.S."/>
            <person name="Banfield J.F."/>
        </authorList>
    </citation>
    <scope>NUCLEOTIDE SEQUENCE [LARGE SCALE GENOMIC DNA]</scope>
</reference>
<sequence length="129" mass="14565">MEEKNGNMNRVIYWIPSLEFAAHNLPGLKKALTEQGIIGKMLFHPTSGTPQSFVSGYDNLLNVDAALGFSFRTVTLREVERSRGLHIRNVSENSLKVPVSIVDMEKYPPDELARYLKECWIPHPADPVN</sequence>
<evidence type="ECO:0000313" key="1">
    <source>
        <dbReference type="EMBL" id="OGZ16263.1"/>
    </source>
</evidence>